<dbReference type="Proteomes" id="UP000887540">
    <property type="component" value="Unplaced"/>
</dbReference>
<reference evidence="2" key="1">
    <citation type="submission" date="2022-11" db="UniProtKB">
        <authorList>
            <consortium name="WormBaseParasite"/>
        </authorList>
    </citation>
    <scope>IDENTIFICATION</scope>
</reference>
<sequence>MHNYLGSSNSLSKDIEWSILQANCYCGDVILYTPIFYYDNANKRYTKYAECIGFVNVLGYYPNSTLDLCSYYPNSTLDLCSYDPNLPIIPSFVLTSEKQNFINKYVPRGNNPFTENSKSFVKNSYVIYNNRDEFLKFTTIICDPSLVSEIQLSGFTDWAPGYPDNSQNECAVIDLNSTNGTDLVWKNYGCNPNATQLSTVFCQAKACDTSNLDCCYRCHYKEGLYTSSNKQNSFADNKKRKFSRTINRKLLLV</sequence>
<evidence type="ECO:0000313" key="1">
    <source>
        <dbReference type="Proteomes" id="UP000887540"/>
    </source>
</evidence>
<protein>
    <submittedName>
        <fullName evidence="2">C-type lectin domain-containing protein</fullName>
    </submittedName>
</protein>
<dbReference type="InterPro" id="IPR016186">
    <property type="entry name" value="C-type_lectin-like/link_sf"/>
</dbReference>
<dbReference type="WBParaSite" id="ACRNAN_scaffold7777.g13821.t2">
    <property type="protein sequence ID" value="ACRNAN_scaffold7777.g13821.t2"/>
    <property type="gene ID" value="ACRNAN_scaffold7777.g13821"/>
</dbReference>
<evidence type="ECO:0000313" key="2">
    <source>
        <dbReference type="WBParaSite" id="ACRNAN_scaffold7777.g13821.t2"/>
    </source>
</evidence>
<accession>A0A914EGV2</accession>
<name>A0A914EGV2_9BILA</name>
<dbReference type="AlphaFoldDB" id="A0A914EGV2"/>
<proteinExistence type="predicted"/>
<dbReference type="Gene3D" id="3.10.100.10">
    <property type="entry name" value="Mannose-Binding Protein A, subunit A"/>
    <property type="match status" value="1"/>
</dbReference>
<keyword evidence="1" id="KW-1185">Reference proteome</keyword>
<organism evidence="1 2">
    <name type="scientific">Acrobeloides nanus</name>
    <dbReference type="NCBI Taxonomy" id="290746"/>
    <lineage>
        <taxon>Eukaryota</taxon>
        <taxon>Metazoa</taxon>
        <taxon>Ecdysozoa</taxon>
        <taxon>Nematoda</taxon>
        <taxon>Chromadorea</taxon>
        <taxon>Rhabditida</taxon>
        <taxon>Tylenchina</taxon>
        <taxon>Cephalobomorpha</taxon>
        <taxon>Cephaloboidea</taxon>
        <taxon>Cephalobidae</taxon>
        <taxon>Acrobeloides</taxon>
    </lineage>
</organism>